<feature type="domain" description="RelA/SpoT" evidence="1">
    <location>
        <begin position="149"/>
        <end position="282"/>
    </location>
</feature>
<keyword evidence="3" id="KW-1185">Reference proteome</keyword>
<dbReference type="Pfam" id="PF04607">
    <property type="entry name" value="RelA_SpoT"/>
    <property type="match status" value="1"/>
</dbReference>
<evidence type="ECO:0000259" key="1">
    <source>
        <dbReference type="SMART" id="SM00954"/>
    </source>
</evidence>
<protein>
    <recommendedName>
        <fullName evidence="1">RelA/SpoT domain-containing protein</fullName>
    </recommendedName>
</protein>
<name>A0A516SCE9_9NEIS</name>
<dbReference type="InterPro" id="IPR043519">
    <property type="entry name" value="NT_sf"/>
</dbReference>
<accession>A0A516SCE9</accession>
<sequence length="283" mass="32182">MTWAVVALLLVRTRRSGAVTRSTAERMTCPCRFDWLMAWARKGMNHLAARVRTLIRSCASIGNNASCSEDIGGPSLDIGRSQSIVVKSKLINATEDSVPSSDFSQEKINFNSYYEKNLGILKEARNSFIALITALLRQKPDIRISKVEGRIKEEGECIAKFSEKYLPDLERNNIDYEIRDHITDLVGLRIVCLDDEDVEKISALVQEHFDKARQVEDAAPENGDVLEYKGIHLDLKLNDRRSDLFEYQSCKDVGFELQIRSIAQDSWSVLHPKIKLRNLLPFH</sequence>
<organism evidence="2 3">
    <name type="scientific">Chitinimonas arctica</name>
    <dbReference type="NCBI Taxonomy" id="2594795"/>
    <lineage>
        <taxon>Bacteria</taxon>
        <taxon>Pseudomonadati</taxon>
        <taxon>Pseudomonadota</taxon>
        <taxon>Betaproteobacteria</taxon>
        <taxon>Neisseriales</taxon>
        <taxon>Chitinibacteraceae</taxon>
        <taxon>Chitinimonas</taxon>
    </lineage>
</organism>
<gene>
    <name evidence="2" type="ORF">FNU76_05405</name>
</gene>
<dbReference type="GO" id="GO:0015969">
    <property type="term" value="P:guanosine tetraphosphate metabolic process"/>
    <property type="evidence" value="ECO:0007669"/>
    <property type="project" value="InterPro"/>
</dbReference>
<evidence type="ECO:0000313" key="3">
    <source>
        <dbReference type="Proteomes" id="UP000317550"/>
    </source>
</evidence>
<proteinExistence type="predicted"/>
<reference evidence="3" key="1">
    <citation type="submission" date="2019-07" db="EMBL/GenBank/DDBJ databases">
        <title>Chitinimonas sp. nov., isolated from Ny-Alesund, arctica soil.</title>
        <authorList>
            <person name="Xu Q."/>
            <person name="Peng F."/>
        </authorList>
    </citation>
    <scope>NUCLEOTIDE SEQUENCE [LARGE SCALE GENOMIC DNA]</scope>
    <source>
        <strain evidence="3">R3-44</strain>
    </source>
</reference>
<dbReference type="KEGG" id="cari:FNU76_05405"/>
<dbReference type="SMART" id="SM00954">
    <property type="entry name" value="RelA_SpoT"/>
    <property type="match status" value="1"/>
</dbReference>
<dbReference type="CDD" id="cd05399">
    <property type="entry name" value="NT_Rel-Spo_like"/>
    <property type="match status" value="1"/>
</dbReference>
<dbReference type="InterPro" id="IPR007685">
    <property type="entry name" value="RelA_SpoT"/>
</dbReference>
<dbReference type="SUPFAM" id="SSF81301">
    <property type="entry name" value="Nucleotidyltransferase"/>
    <property type="match status" value="1"/>
</dbReference>
<dbReference type="OrthoDB" id="9789634at2"/>
<dbReference type="EMBL" id="CP041730">
    <property type="protein sequence ID" value="QDQ25833.1"/>
    <property type="molecule type" value="Genomic_DNA"/>
</dbReference>
<dbReference type="AlphaFoldDB" id="A0A516SCE9"/>
<dbReference type="PANTHER" id="PTHR41773">
    <property type="entry name" value="GTP PYROPHOSPHATASE-RELATED"/>
    <property type="match status" value="1"/>
</dbReference>
<dbReference type="Gene3D" id="3.30.460.10">
    <property type="entry name" value="Beta Polymerase, domain 2"/>
    <property type="match status" value="1"/>
</dbReference>
<dbReference type="PANTHER" id="PTHR41773:SF1">
    <property type="entry name" value="RELA_SPOT DOMAIN-CONTAINING PROTEIN"/>
    <property type="match status" value="1"/>
</dbReference>
<dbReference type="Proteomes" id="UP000317550">
    <property type="component" value="Chromosome"/>
</dbReference>
<evidence type="ECO:0000313" key="2">
    <source>
        <dbReference type="EMBL" id="QDQ25833.1"/>
    </source>
</evidence>